<keyword evidence="2" id="KW-1185">Reference proteome</keyword>
<reference evidence="1 2" key="1">
    <citation type="submission" date="2016-07" db="EMBL/GenBank/DDBJ databases">
        <title>Pervasive Adenine N6-methylation of Active Genes in Fungi.</title>
        <authorList>
            <consortium name="DOE Joint Genome Institute"/>
            <person name="Mondo S.J."/>
            <person name="Dannebaum R.O."/>
            <person name="Kuo R.C."/>
            <person name="Labutti K."/>
            <person name="Haridas S."/>
            <person name="Kuo A."/>
            <person name="Salamov A."/>
            <person name="Ahrendt S.R."/>
            <person name="Lipzen A."/>
            <person name="Sullivan W."/>
            <person name="Andreopoulos W.B."/>
            <person name="Clum A."/>
            <person name="Lindquist E."/>
            <person name="Daum C."/>
            <person name="Ramamoorthy G.K."/>
            <person name="Gryganskyi A."/>
            <person name="Culley D."/>
            <person name="Magnuson J.K."/>
            <person name="James T.Y."/>
            <person name="O'Malley M.A."/>
            <person name="Stajich J.E."/>
            <person name="Spatafora J.W."/>
            <person name="Visel A."/>
            <person name="Grigoriev I.V."/>
        </authorList>
    </citation>
    <scope>NUCLEOTIDE SEQUENCE [LARGE SCALE GENOMIC DNA]</scope>
    <source>
        <strain evidence="1 2">NRRL 3301</strain>
    </source>
</reference>
<dbReference type="AlphaFoldDB" id="A0A1X2GIR0"/>
<comment type="caution">
    <text evidence="1">The sequence shown here is derived from an EMBL/GenBank/DDBJ whole genome shotgun (WGS) entry which is preliminary data.</text>
</comment>
<name>A0A1X2GIR0_9FUNG</name>
<sequence length="99" mass="11288">METLFFLSALIFFLLSLCILVISFSFACVHYLLLFNLSITPLLTYIIEFHKNTVKSKRKKNCNTKCLCDLGSAQNNKEPFSKAVKQPSFPFWQTGISSV</sequence>
<accession>A0A1X2GIR0</accession>
<evidence type="ECO:0000313" key="1">
    <source>
        <dbReference type="EMBL" id="ORX54542.1"/>
    </source>
</evidence>
<proteinExistence type="predicted"/>
<evidence type="ECO:0000313" key="2">
    <source>
        <dbReference type="Proteomes" id="UP000242146"/>
    </source>
</evidence>
<gene>
    <name evidence="1" type="ORF">DM01DRAFT_1037353</name>
</gene>
<organism evidence="1 2">
    <name type="scientific">Hesseltinella vesiculosa</name>
    <dbReference type="NCBI Taxonomy" id="101127"/>
    <lineage>
        <taxon>Eukaryota</taxon>
        <taxon>Fungi</taxon>
        <taxon>Fungi incertae sedis</taxon>
        <taxon>Mucoromycota</taxon>
        <taxon>Mucoromycotina</taxon>
        <taxon>Mucoromycetes</taxon>
        <taxon>Mucorales</taxon>
        <taxon>Cunninghamellaceae</taxon>
        <taxon>Hesseltinella</taxon>
    </lineage>
</organism>
<dbReference type="Proteomes" id="UP000242146">
    <property type="component" value="Unassembled WGS sequence"/>
</dbReference>
<dbReference type="EMBL" id="MCGT01000013">
    <property type="protein sequence ID" value="ORX54542.1"/>
    <property type="molecule type" value="Genomic_DNA"/>
</dbReference>
<protein>
    <submittedName>
        <fullName evidence="1">Uncharacterized protein</fullName>
    </submittedName>
</protein>